<comment type="caution">
    <text evidence="2">The sequence shown here is derived from an EMBL/GenBank/DDBJ whole genome shotgun (WGS) entry which is preliminary data.</text>
</comment>
<accession>A0A8J3W6V1</accession>
<evidence type="ECO:0000313" key="2">
    <source>
        <dbReference type="EMBL" id="GIH78095.1"/>
    </source>
</evidence>
<dbReference type="Proteomes" id="UP000616724">
    <property type="component" value="Unassembled WGS sequence"/>
</dbReference>
<dbReference type="Pfam" id="PF07238">
    <property type="entry name" value="PilZ"/>
    <property type="match status" value="1"/>
</dbReference>
<dbReference type="RefSeq" id="WP_203892635.1">
    <property type="nucleotide sequence ID" value="NZ_BOOH01000037.1"/>
</dbReference>
<dbReference type="AlphaFoldDB" id="A0A8J3W6V1"/>
<evidence type="ECO:0000313" key="3">
    <source>
        <dbReference type="Proteomes" id="UP000616724"/>
    </source>
</evidence>
<evidence type="ECO:0000259" key="1">
    <source>
        <dbReference type="Pfam" id="PF07238"/>
    </source>
</evidence>
<proteinExistence type="predicted"/>
<sequence length="207" mass="22875">MTAFPAVNSLLYIGLDEQRSYRSRVEAVEDRVLTIAAPIGAGDTEPPSIGAQFILFWTGGRTRGVLPVQLIDIVRQAPARWQVRATGAPRRLTRRQFFRGGGGEHLRLSLVSTGTTMRIASTLVDISERALRCAVRECELEPGAELRIEGTLGPGRLDQTGTVTTVRDDPDGPGRHVVVSFSTPSEPVAQMIRRYLLAWEITQRRRN</sequence>
<dbReference type="GO" id="GO:0035438">
    <property type="term" value="F:cyclic-di-GMP binding"/>
    <property type="evidence" value="ECO:0007669"/>
    <property type="project" value="InterPro"/>
</dbReference>
<protein>
    <recommendedName>
        <fullName evidence="1">PilZ domain-containing protein</fullName>
    </recommendedName>
</protein>
<keyword evidence="3" id="KW-1185">Reference proteome</keyword>
<reference evidence="2 3" key="1">
    <citation type="submission" date="2021-01" db="EMBL/GenBank/DDBJ databases">
        <title>Whole genome shotgun sequence of Planobispora longispora NBRC 13918.</title>
        <authorList>
            <person name="Komaki H."/>
            <person name="Tamura T."/>
        </authorList>
    </citation>
    <scope>NUCLEOTIDE SEQUENCE [LARGE SCALE GENOMIC DNA]</scope>
    <source>
        <strain evidence="2 3">NBRC 13918</strain>
    </source>
</reference>
<dbReference type="EMBL" id="BOOH01000037">
    <property type="protein sequence ID" value="GIH78095.1"/>
    <property type="molecule type" value="Genomic_DNA"/>
</dbReference>
<gene>
    <name evidence="2" type="ORF">Plo01_45240</name>
</gene>
<name>A0A8J3W6V1_9ACTN</name>
<feature type="domain" description="PilZ" evidence="1">
    <location>
        <begin position="94"/>
        <end position="197"/>
    </location>
</feature>
<organism evidence="2 3">
    <name type="scientific">Planobispora longispora</name>
    <dbReference type="NCBI Taxonomy" id="28887"/>
    <lineage>
        <taxon>Bacteria</taxon>
        <taxon>Bacillati</taxon>
        <taxon>Actinomycetota</taxon>
        <taxon>Actinomycetes</taxon>
        <taxon>Streptosporangiales</taxon>
        <taxon>Streptosporangiaceae</taxon>
        <taxon>Planobispora</taxon>
    </lineage>
</organism>
<dbReference type="InterPro" id="IPR009875">
    <property type="entry name" value="PilZ_domain"/>
</dbReference>